<feature type="region of interest" description="Disordered" evidence="1">
    <location>
        <begin position="1"/>
        <end position="27"/>
    </location>
</feature>
<keyword evidence="2" id="KW-1185">Reference proteome</keyword>
<protein>
    <submittedName>
        <fullName evidence="3">Uncharacterized protein</fullName>
    </submittedName>
</protein>
<dbReference type="WBParaSite" id="L893_g3773.t1">
    <property type="protein sequence ID" value="L893_g3773.t1"/>
    <property type="gene ID" value="L893_g3773"/>
</dbReference>
<evidence type="ECO:0000313" key="3">
    <source>
        <dbReference type="WBParaSite" id="L893_g3773.t1"/>
    </source>
</evidence>
<feature type="region of interest" description="Disordered" evidence="1">
    <location>
        <begin position="47"/>
        <end position="81"/>
    </location>
</feature>
<feature type="compositionally biased region" description="Polar residues" evidence="1">
    <location>
        <begin position="1"/>
        <end position="14"/>
    </location>
</feature>
<dbReference type="Proteomes" id="UP000095287">
    <property type="component" value="Unplaced"/>
</dbReference>
<proteinExistence type="predicted"/>
<feature type="compositionally biased region" description="Basic and acidic residues" evidence="1">
    <location>
        <begin position="64"/>
        <end position="74"/>
    </location>
</feature>
<accession>A0A1I8ABK6</accession>
<organism evidence="2 3">
    <name type="scientific">Steinernema glaseri</name>
    <dbReference type="NCBI Taxonomy" id="37863"/>
    <lineage>
        <taxon>Eukaryota</taxon>
        <taxon>Metazoa</taxon>
        <taxon>Ecdysozoa</taxon>
        <taxon>Nematoda</taxon>
        <taxon>Chromadorea</taxon>
        <taxon>Rhabditida</taxon>
        <taxon>Tylenchina</taxon>
        <taxon>Panagrolaimomorpha</taxon>
        <taxon>Strongyloidoidea</taxon>
        <taxon>Steinernematidae</taxon>
        <taxon>Steinernema</taxon>
    </lineage>
</organism>
<dbReference type="AlphaFoldDB" id="A0A1I8ABK6"/>
<sequence>MPAQQTVHLQQRTAQRPAEDVGQAHAQQKVTGGTCPLFAVEPVGQVQHHPREQPGLGHAQQQAHDVERGLALHERHARRQQ</sequence>
<reference evidence="3" key="1">
    <citation type="submission" date="2016-11" db="UniProtKB">
        <authorList>
            <consortium name="WormBaseParasite"/>
        </authorList>
    </citation>
    <scope>IDENTIFICATION</scope>
</reference>
<evidence type="ECO:0000313" key="2">
    <source>
        <dbReference type="Proteomes" id="UP000095287"/>
    </source>
</evidence>
<name>A0A1I8ABK6_9BILA</name>
<evidence type="ECO:0000256" key="1">
    <source>
        <dbReference type="SAM" id="MobiDB-lite"/>
    </source>
</evidence>